<dbReference type="PANTHER" id="PTHR42693:SF42">
    <property type="entry name" value="ARYLSULFATASE G"/>
    <property type="match status" value="1"/>
</dbReference>
<evidence type="ECO:0000256" key="1">
    <source>
        <dbReference type="ARBA" id="ARBA00001913"/>
    </source>
</evidence>
<accession>A0ABV0F7R7</accession>
<dbReference type="Proteomes" id="UP001429357">
    <property type="component" value="Unassembled WGS sequence"/>
</dbReference>
<feature type="domain" description="Sulfatase N-terminal" evidence="7">
    <location>
        <begin position="3"/>
        <end position="352"/>
    </location>
</feature>
<keyword evidence="4" id="KW-0732">Signal</keyword>
<gene>
    <name evidence="8" type="ORF">BAU18_002751</name>
</gene>
<dbReference type="PANTHER" id="PTHR42693">
    <property type="entry name" value="ARYLSULFATASE FAMILY MEMBER"/>
    <property type="match status" value="1"/>
</dbReference>
<proteinExistence type="inferred from homology"/>
<dbReference type="Gene3D" id="3.40.720.10">
    <property type="entry name" value="Alkaline Phosphatase, subunit A"/>
    <property type="match status" value="1"/>
</dbReference>
<evidence type="ECO:0000313" key="8">
    <source>
        <dbReference type="EMBL" id="MEO1783132.1"/>
    </source>
</evidence>
<organism evidence="8 9">
    <name type="scientific">Enterococcus diestrammenae</name>
    <dbReference type="NCBI Taxonomy" id="1155073"/>
    <lineage>
        <taxon>Bacteria</taxon>
        <taxon>Bacillati</taxon>
        <taxon>Bacillota</taxon>
        <taxon>Bacilli</taxon>
        <taxon>Lactobacillales</taxon>
        <taxon>Enterococcaceae</taxon>
        <taxon>Enterococcus</taxon>
    </lineage>
</organism>
<evidence type="ECO:0000256" key="6">
    <source>
        <dbReference type="ARBA" id="ARBA00022837"/>
    </source>
</evidence>
<keyword evidence="6" id="KW-0106">Calcium</keyword>
<keyword evidence="3" id="KW-0479">Metal-binding</keyword>
<reference evidence="8" key="1">
    <citation type="submission" date="2016-06" db="EMBL/GenBank/DDBJ databases">
        <authorList>
            <person name="Van Tyne D."/>
        </authorList>
    </citation>
    <scope>NUCLEOTIDE SEQUENCE</scope>
    <source>
        <strain evidence="8">JM9A</strain>
    </source>
</reference>
<evidence type="ECO:0000256" key="5">
    <source>
        <dbReference type="ARBA" id="ARBA00022801"/>
    </source>
</evidence>
<dbReference type="InterPro" id="IPR000917">
    <property type="entry name" value="Sulfatase_N"/>
</dbReference>
<evidence type="ECO:0000256" key="2">
    <source>
        <dbReference type="ARBA" id="ARBA00008779"/>
    </source>
</evidence>
<dbReference type="RefSeq" id="WP_161868215.1">
    <property type="nucleotide sequence ID" value="NZ_MAEI02000001.1"/>
</dbReference>
<protein>
    <recommendedName>
        <fullName evidence="7">Sulfatase N-terminal domain-containing protein</fullName>
    </recommendedName>
</protein>
<dbReference type="Pfam" id="PF00884">
    <property type="entry name" value="Sulfatase"/>
    <property type="match status" value="1"/>
</dbReference>
<dbReference type="EMBL" id="MAEI02000001">
    <property type="protein sequence ID" value="MEO1783132.1"/>
    <property type="molecule type" value="Genomic_DNA"/>
</dbReference>
<sequence length="467" mass="52705">MKKNVLFLLADDQRFDTIHALGNPDIQTPNLDRLVAEGVTFENAYIPGGTSGAVCMPSRAMMQTSKHLFDLQDLGAVIPDEHAILGEELQKNNYHTVGIGKWHNGTKGYGRAFSDGGEIFFGGMWDHWNVPVNEFDPAKEYRDWRTFTQDPFSTNHTIQMPADHLTMGKHSTDLFADKLIEKIHDVATIEQPFFLYGAFLAPHDPRTMPEAYKNMYDPAKIPLPENFLPEHPFEFDVKRERDESLEAYPRPESRVRQHIADYYAMISHIDARIGTILDALEETGQLENTLIIFSGDNGISIGQHGLMGKQNLYEHSIHVPLVIAGPGLPKGKRVTQRALLLDIMPTILDYTDTPIPEGLFGQSLLPVIADEKPGREMIYLSFTQRIRGLLQGDYKLIEYATDFGAHTQLFNIKEDPKEMVNLAEDPAFAEKLATMQATLVQQAEVMGDFEFPQGKEYWEKKAELAGK</sequence>
<evidence type="ECO:0000256" key="3">
    <source>
        <dbReference type="ARBA" id="ARBA00022723"/>
    </source>
</evidence>
<dbReference type="CDD" id="cd16155">
    <property type="entry name" value="sulfatase_like"/>
    <property type="match status" value="1"/>
</dbReference>
<evidence type="ECO:0000259" key="7">
    <source>
        <dbReference type="Pfam" id="PF00884"/>
    </source>
</evidence>
<comment type="caution">
    <text evidence="8">The sequence shown here is derived from an EMBL/GenBank/DDBJ whole genome shotgun (WGS) entry which is preliminary data.</text>
</comment>
<keyword evidence="9" id="KW-1185">Reference proteome</keyword>
<name>A0ABV0F7R7_9ENTE</name>
<comment type="cofactor">
    <cofactor evidence="1">
        <name>Ca(2+)</name>
        <dbReference type="ChEBI" id="CHEBI:29108"/>
    </cofactor>
</comment>
<comment type="similarity">
    <text evidence="2">Belongs to the sulfatase family.</text>
</comment>
<dbReference type="InterPro" id="IPR017850">
    <property type="entry name" value="Alkaline_phosphatase_core_sf"/>
</dbReference>
<evidence type="ECO:0000313" key="9">
    <source>
        <dbReference type="Proteomes" id="UP001429357"/>
    </source>
</evidence>
<keyword evidence="5" id="KW-0378">Hydrolase</keyword>
<reference evidence="8" key="2">
    <citation type="submission" date="2024-02" db="EMBL/GenBank/DDBJ databases">
        <title>The Genome Sequence of Enterococcus diestrammenae JM9A.</title>
        <authorList>
            <person name="Earl A."/>
            <person name="Manson A."/>
            <person name="Gilmore M."/>
            <person name="Sanders J."/>
            <person name="Shea T."/>
            <person name="Howe W."/>
            <person name="Livny J."/>
            <person name="Cuomo C."/>
            <person name="Neafsey D."/>
            <person name="Birren B."/>
        </authorList>
    </citation>
    <scope>NUCLEOTIDE SEQUENCE</scope>
    <source>
        <strain evidence="8">JM9A</strain>
    </source>
</reference>
<evidence type="ECO:0000256" key="4">
    <source>
        <dbReference type="ARBA" id="ARBA00022729"/>
    </source>
</evidence>
<dbReference type="InterPro" id="IPR050738">
    <property type="entry name" value="Sulfatase"/>
</dbReference>
<dbReference type="SUPFAM" id="SSF53649">
    <property type="entry name" value="Alkaline phosphatase-like"/>
    <property type="match status" value="1"/>
</dbReference>